<evidence type="ECO:0000313" key="2">
    <source>
        <dbReference type="EMBL" id="TKA32498.1"/>
    </source>
</evidence>
<dbReference type="EMBL" id="NAJL01000005">
    <property type="protein sequence ID" value="TKA32498.1"/>
    <property type="molecule type" value="Genomic_DNA"/>
</dbReference>
<keyword evidence="3" id="KW-1185">Reference proteome</keyword>
<dbReference type="OrthoDB" id="3695070at2759"/>
<gene>
    <name evidence="2" type="ORF">B0A50_01606</name>
</gene>
<evidence type="ECO:0000256" key="1">
    <source>
        <dbReference type="SAM" id="SignalP"/>
    </source>
</evidence>
<evidence type="ECO:0000313" key="3">
    <source>
        <dbReference type="Proteomes" id="UP000308549"/>
    </source>
</evidence>
<proteinExistence type="predicted"/>
<protein>
    <submittedName>
        <fullName evidence="2">Uncharacterized protein</fullName>
    </submittedName>
</protein>
<sequence length="359" mass="38040">MKSFMHQGLSLTLFLKLAALSLAQEDSNDDATLNPARDILSCDAVSCSQNDMSTICSQPSSDNADEIGVGLVSKAINVSDSTQLSLTLIDGYPVGSYGDSLSQYDYTTRTLYVGAPPDTNLSSQPRACVLMMQHQATTFPYATQDSSGSDGQSVTTCPQEFLLDGTTTRAVLSNVGNFSYPSSASLSYCEALAQYVEYRIHNDDIAFGVYYSALVTVAGGTVSGPGFATYDAADIPTSSDATSTNPDSCQPVQPANYQLYNVTSMTQVLRGGSMDQSPITGGRTGYTPIVSVVYGGDDGDDDYSNPEVQFLCMHLRQRDNEELPYSAIANGGAGASAIAESCWLVVAGALLASVLYSYR</sequence>
<keyword evidence="1" id="KW-0732">Signal</keyword>
<name>A0A4U0UB03_9PEZI</name>
<accession>A0A4U0UB03</accession>
<comment type="caution">
    <text evidence="2">The sequence shown here is derived from an EMBL/GenBank/DDBJ whole genome shotgun (WGS) entry which is preliminary data.</text>
</comment>
<feature type="signal peptide" evidence="1">
    <location>
        <begin position="1"/>
        <end position="23"/>
    </location>
</feature>
<dbReference type="AlphaFoldDB" id="A0A4U0UB03"/>
<reference evidence="2 3" key="1">
    <citation type="submission" date="2017-03" db="EMBL/GenBank/DDBJ databases">
        <title>Genomes of endolithic fungi from Antarctica.</title>
        <authorList>
            <person name="Coleine C."/>
            <person name="Masonjones S."/>
            <person name="Stajich J.E."/>
        </authorList>
    </citation>
    <scope>NUCLEOTIDE SEQUENCE [LARGE SCALE GENOMIC DNA]</scope>
    <source>
        <strain evidence="2 3">CCFEE 6315</strain>
    </source>
</reference>
<dbReference type="Proteomes" id="UP000308549">
    <property type="component" value="Unassembled WGS sequence"/>
</dbReference>
<organism evidence="2 3">
    <name type="scientific">Salinomyces thailandicus</name>
    <dbReference type="NCBI Taxonomy" id="706561"/>
    <lineage>
        <taxon>Eukaryota</taxon>
        <taxon>Fungi</taxon>
        <taxon>Dikarya</taxon>
        <taxon>Ascomycota</taxon>
        <taxon>Pezizomycotina</taxon>
        <taxon>Dothideomycetes</taxon>
        <taxon>Dothideomycetidae</taxon>
        <taxon>Mycosphaerellales</taxon>
        <taxon>Teratosphaeriaceae</taxon>
        <taxon>Salinomyces</taxon>
    </lineage>
</organism>
<feature type="chain" id="PRO_5020367764" evidence="1">
    <location>
        <begin position="24"/>
        <end position="359"/>
    </location>
</feature>